<dbReference type="GO" id="GO:0008289">
    <property type="term" value="F:lipid binding"/>
    <property type="evidence" value="ECO:0007669"/>
    <property type="project" value="InterPro"/>
</dbReference>
<evidence type="ECO:0000256" key="3">
    <source>
        <dbReference type="SAM" id="MobiDB-lite"/>
    </source>
</evidence>
<evidence type="ECO:0000259" key="5">
    <source>
        <dbReference type="SMART" id="SM00329"/>
    </source>
</evidence>
<dbReference type="SUPFAM" id="SSF55394">
    <property type="entry name" value="Bactericidal permeability-increasing protein, BPI"/>
    <property type="match status" value="2"/>
</dbReference>
<keyword evidence="2" id="KW-1015">Disulfide bond</keyword>
<evidence type="ECO:0000256" key="1">
    <source>
        <dbReference type="ARBA" id="ARBA00007292"/>
    </source>
</evidence>
<dbReference type="SMART" id="SM00328">
    <property type="entry name" value="BPI1"/>
    <property type="match status" value="1"/>
</dbReference>
<evidence type="ECO:0000313" key="7">
    <source>
        <dbReference type="Proteomes" id="UP001177023"/>
    </source>
</evidence>
<feature type="compositionally biased region" description="Acidic residues" evidence="3">
    <location>
        <begin position="582"/>
        <end position="601"/>
    </location>
</feature>
<feature type="non-terminal residue" evidence="6">
    <location>
        <position position="1"/>
    </location>
</feature>
<dbReference type="Gene3D" id="3.15.20.10">
    <property type="entry name" value="Bactericidal permeability-increasing protein, domain 2"/>
    <property type="match status" value="1"/>
</dbReference>
<gene>
    <name evidence="6" type="ORF">MSPICULIGERA_LOCUS23265</name>
</gene>
<dbReference type="PANTHER" id="PTHR10504:SF144">
    <property type="entry name" value="BPI1 DOMAIN-CONTAINING PROTEIN"/>
    <property type="match status" value="1"/>
</dbReference>
<dbReference type="PANTHER" id="PTHR10504">
    <property type="entry name" value="BACTERICIDAL PERMEABILITY-INCREASING BPI PROTEIN-RELATED"/>
    <property type="match status" value="1"/>
</dbReference>
<comment type="caution">
    <text evidence="6">The sequence shown here is derived from an EMBL/GenBank/DDBJ whole genome shotgun (WGS) entry which is preliminary data.</text>
</comment>
<dbReference type="InterPro" id="IPR001124">
    <property type="entry name" value="Lipid-bd_serum_glycop_C"/>
</dbReference>
<dbReference type="SMART" id="SM00329">
    <property type="entry name" value="BPI2"/>
    <property type="match status" value="1"/>
</dbReference>
<accession>A0AA36DEI9</accession>
<evidence type="ECO:0000313" key="6">
    <source>
        <dbReference type="EMBL" id="CAJ0585236.1"/>
    </source>
</evidence>
<organism evidence="6 7">
    <name type="scientific">Mesorhabditis spiculigera</name>
    <dbReference type="NCBI Taxonomy" id="96644"/>
    <lineage>
        <taxon>Eukaryota</taxon>
        <taxon>Metazoa</taxon>
        <taxon>Ecdysozoa</taxon>
        <taxon>Nematoda</taxon>
        <taxon>Chromadorea</taxon>
        <taxon>Rhabditida</taxon>
        <taxon>Rhabditina</taxon>
        <taxon>Rhabditomorpha</taxon>
        <taxon>Rhabditoidea</taxon>
        <taxon>Rhabditidae</taxon>
        <taxon>Mesorhabditinae</taxon>
        <taxon>Mesorhabditis</taxon>
    </lineage>
</organism>
<feature type="domain" description="Lipid-binding serum glycoprotein N-terminal" evidence="4">
    <location>
        <begin position="66"/>
        <end position="294"/>
    </location>
</feature>
<proteinExistence type="inferred from homology"/>
<reference evidence="6" key="1">
    <citation type="submission" date="2023-06" db="EMBL/GenBank/DDBJ databases">
        <authorList>
            <person name="Delattre M."/>
        </authorList>
    </citation>
    <scope>NUCLEOTIDE SEQUENCE</scope>
    <source>
        <strain evidence="6">AF72</strain>
    </source>
</reference>
<dbReference type="InterPro" id="IPR017942">
    <property type="entry name" value="Lipid-bd_serum_glycop_N"/>
</dbReference>
<protein>
    <submittedName>
        <fullName evidence="6">Uncharacterized protein</fullName>
    </submittedName>
</protein>
<dbReference type="Gene3D" id="3.15.10.10">
    <property type="entry name" value="Bactericidal permeability-increasing protein, domain 1"/>
    <property type="match status" value="1"/>
</dbReference>
<feature type="region of interest" description="Disordered" evidence="3">
    <location>
        <begin position="582"/>
        <end position="603"/>
    </location>
</feature>
<dbReference type="Pfam" id="PF01273">
    <property type="entry name" value="LBP_BPI_CETP"/>
    <property type="match status" value="1"/>
</dbReference>
<dbReference type="InterPro" id="IPR032942">
    <property type="entry name" value="BPI/LBP/Plunc"/>
</dbReference>
<keyword evidence="7" id="KW-1185">Reference proteome</keyword>
<dbReference type="AlphaFoldDB" id="A0AA36DEI9"/>
<feature type="domain" description="Lipid-binding serum glycoprotein C-terminal" evidence="5">
    <location>
        <begin position="533"/>
        <end position="811"/>
    </location>
</feature>
<name>A0AA36DEI9_9BILA</name>
<dbReference type="Pfam" id="PF02886">
    <property type="entry name" value="LBP_BPI_CETP_C"/>
    <property type="match status" value="2"/>
</dbReference>
<comment type="similarity">
    <text evidence="1">Belongs to the BPI/LBP/Plunc superfamily. BPI/LBP family.</text>
</comment>
<evidence type="ECO:0000256" key="2">
    <source>
        <dbReference type="ARBA" id="ARBA00023157"/>
    </source>
</evidence>
<evidence type="ECO:0000259" key="4">
    <source>
        <dbReference type="SMART" id="SM00328"/>
    </source>
</evidence>
<sequence>MLVPHRPFHSTPGRINRLLPVLKSAVSSGGGYAGGAVSGGQFSSYGPDFNPLLMGGNKGYPGLRARINQRAFQYASSVIAPLLNSEIQKARLPPISQCIPQVNGCIQIYNLYVSRYRCPQRISIYPAPPNRLAVAVENLDIGVTGNLGGQIQILLPIALFGIVQANLHQVSIYVDLIIERTASGAPYIRMGSCNVQIGYADVCIQNGGLIGDIVNSQFRGRISSMVKEMAPGKICAQLPAIVNEKLNGKLSSLPQTIALTQMASMFGSALGLGGSGGGPSAEYCQASCAKPPVVLPSVSSTSSGSAPAPVSAPAPSGIVGSAPLAYRDGPVVKVKKVAARAIPVYKTSVQRQANSTLDNLDSETLAVEKAAITRQIGAALDFVGAPNAPQPTHAFRFKRQSQLRPAPQAIYKALAPIYRKSRGTAGYSPAEGPALPPPPPVSNAPAPVLVPPPSDACAQCPASGAQAEDPANMLRQLASHLDLNRLNDMYLSVQLLNTYATSCDFTIDLVGEFSPYGQGGTPFGAFPSQFPGACDGHMAEFIVSDYTLNSLFYHMHRKGFISFRIGPDTPKIGELLKTTCSEDEDDELEDHGVELDEEDDEERRKLKKRRHAIHDMLHRIARHSVAKRAHSHVRRHSGKRGRRQDGGGLADLGICFGDILPAVREKYPNQKISILIHTIRAPSVILSGARGGMATIDLGADADIYIDGTNTKVGTITINAVVQITAQVSGNRITGQAEISSLQLRDSTGSLGLPQDALDNLGNLGKELLTKIANDALGKGVNINIPNTGALPFQIINPQIQIVEHGLYIATDISVDANALGLGASGGCGCPTC</sequence>
<dbReference type="EMBL" id="CATQJA010002703">
    <property type="protein sequence ID" value="CAJ0585236.1"/>
    <property type="molecule type" value="Genomic_DNA"/>
</dbReference>
<dbReference type="Proteomes" id="UP001177023">
    <property type="component" value="Unassembled WGS sequence"/>
</dbReference>
<dbReference type="GO" id="GO:0005615">
    <property type="term" value="C:extracellular space"/>
    <property type="evidence" value="ECO:0007669"/>
    <property type="project" value="TreeGrafter"/>
</dbReference>
<dbReference type="InterPro" id="IPR017943">
    <property type="entry name" value="Bactericidal_perm-incr_a/b_dom"/>
</dbReference>